<keyword evidence="3" id="KW-1185">Reference proteome</keyword>
<feature type="signal peptide" evidence="1">
    <location>
        <begin position="1"/>
        <end position="20"/>
    </location>
</feature>
<reference evidence="2 3" key="1">
    <citation type="submission" date="2020-05" db="EMBL/GenBank/DDBJ databases">
        <title>Mucilaginibacter mali sp. nov.</title>
        <authorList>
            <person name="Kim H.S."/>
            <person name="Lee K.C."/>
            <person name="Suh M.K."/>
            <person name="Kim J.-S."/>
            <person name="Han K.-I."/>
            <person name="Eom M.K."/>
            <person name="Shin Y.K."/>
            <person name="Lee J.-S."/>
        </authorList>
    </citation>
    <scope>NUCLEOTIDE SEQUENCE [LARGE SCALE GENOMIC DNA]</scope>
    <source>
        <strain evidence="2 3">G2-14</strain>
    </source>
</reference>
<name>A0A7D4TX61_9SPHI</name>
<accession>A0A7D4TX61</accession>
<evidence type="ECO:0000313" key="3">
    <source>
        <dbReference type="Proteomes" id="UP000505355"/>
    </source>
</evidence>
<protein>
    <submittedName>
        <fullName evidence="2">DUF4403 family protein</fullName>
    </submittedName>
</protein>
<dbReference type="RefSeq" id="WP_173416727.1">
    <property type="nucleotide sequence ID" value="NZ_CP054139.1"/>
</dbReference>
<evidence type="ECO:0000313" key="2">
    <source>
        <dbReference type="EMBL" id="QKJ32075.1"/>
    </source>
</evidence>
<dbReference type="Pfam" id="PF14356">
    <property type="entry name" value="DUF4403"/>
    <property type="match status" value="1"/>
</dbReference>
<keyword evidence="1" id="KW-0732">Signal</keyword>
<gene>
    <name evidence="2" type="ORF">HQ865_20670</name>
</gene>
<dbReference type="KEGG" id="mmab:HQ865_20670"/>
<evidence type="ECO:0000256" key="1">
    <source>
        <dbReference type="SAM" id="SignalP"/>
    </source>
</evidence>
<feature type="chain" id="PRO_5028857146" evidence="1">
    <location>
        <begin position="21"/>
        <end position="468"/>
    </location>
</feature>
<sequence length="468" mass="51161">MKLKLILLAALCATAVLVNSCSTTKPLAPTIVADVDIPKLVQPVSNIEVPITVDLKKYFVQAENSVPNKYADNQQPCEGLRYAYTFTRTPFSITGANNVVNLRFTGAYSIAASYCAKCVTLPGQGAQCVVPTLSAQCGVGEAPRRMEIGFQSTINVSPDYRLTSKTVLYPAPKAIDRCNIVMGQIDVTDRLIQYLIPQLNDLGKQVDAKVAAYNVKPIIEELWKNLASETKVGDVGFVSINPQAVRVSSFNLSGSMLNFSVGLSAKPVVTTVSAAQPLKPVPNLSAYTPANGFNIYLDLQEGYDHLSDMANKQVAGMKTEAAGREFIVDHIKITGAGKQIVMQVDFKGTNTGTIYLVGTPTYDAVKHEISFPDLSFDLQTKSWMLKTAKWMFNGKITDMIRQKATYNLTTFIADSKTRIEKEMSKDMGNGIRSDVSIKDLNIEAIYPTTNRLVVRTLSKGQIKVKVVM</sequence>
<organism evidence="2 3">
    <name type="scientific">Mucilaginibacter mali</name>
    <dbReference type="NCBI Taxonomy" id="2740462"/>
    <lineage>
        <taxon>Bacteria</taxon>
        <taxon>Pseudomonadati</taxon>
        <taxon>Bacteroidota</taxon>
        <taxon>Sphingobacteriia</taxon>
        <taxon>Sphingobacteriales</taxon>
        <taxon>Sphingobacteriaceae</taxon>
        <taxon>Mucilaginibacter</taxon>
    </lineage>
</organism>
<dbReference type="Proteomes" id="UP000505355">
    <property type="component" value="Chromosome"/>
</dbReference>
<dbReference type="AlphaFoldDB" id="A0A7D4TX61"/>
<proteinExistence type="predicted"/>
<dbReference type="InterPro" id="IPR025515">
    <property type="entry name" value="DUF4403"/>
</dbReference>
<dbReference type="EMBL" id="CP054139">
    <property type="protein sequence ID" value="QKJ32075.1"/>
    <property type="molecule type" value="Genomic_DNA"/>
</dbReference>